<dbReference type="GO" id="GO:0016020">
    <property type="term" value="C:membrane"/>
    <property type="evidence" value="ECO:0007669"/>
    <property type="project" value="UniProtKB-SubCell"/>
</dbReference>
<feature type="region of interest" description="Disordered" evidence="6">
    <location>
        <begin position="341"/>
        <end position="395"/>
    </location>
</feature>
<dbReference type="PANTHER" id="PTHR33048:SF162">
    <property type="entry name" value="SATRATOXIN BIOSYNTHESIS SC1 CLUSTER PROTEIN 4"/>
    <property type="match status" value="1"/>
</dbReference>
<comment type="caution">
    <text evidence="9">The sequence shown here is derived from an EMBL/GenBank/DDBJ whole genome shotgun (WGS) entry which is preliminary data.</text>
</comment>
<organism evidence="9 10">
    <name type="scientific">Colletotrichum shisoi</name>
    <dbReference type="NCBI Taxonomy" id="2078593"/>
    <lineage>
        <taxon>Eukaryota</taxon>
        <taxon>Fungi</taxon>
        <taxon>Dikarya</taxon>
        <taxon>Ascomycota</taxon>
        <taxon>Pezizomycotina</taxon>
        <taxon>Sordariomycetes</taxon>
        <taxon>Hypocreomycetidae</taxon>
        <taxon>Glomerellales</taxon>
        <taxon>Glomerellaceae</taxon>
        <taxon>Colletotrichum</taxon>
        <taxon>Colletotrichum destructivum species complex</taxon>
    </lineage>
</organism>
<sequence>MSAVNPDAPLTGAARTIDRQTLTAIIWISFSVASLFVALRLTVRWRQNRSLLADDYCIVWAWACLLTMSALQTRQLEALYYTAHLTAGRIPVTAEAGPMMEDLARWQFPIIKLFWTVLWSVKASFMAVFYRLVRPFALRRRLWYCVAVFASLAYVGCWIASTLTCSPPSDYFRAGKCISPHEMRMQTFNVLYSTAVDVASDLMIMALPLAVLPSLQLDARHKVGLGVAFSLAVIIICVAVVRMTQVVRGGTVDLVGLAIWGAVETATAVVLGSLPPLKALLTRGVRKYHSSAKKPSKRYYAGGGRGSVPGPIAGGAGGAGGGGGVGYGPDTRSRSVMVTESIPLDDMHRSSQMGGRVYVQRSYETHGEQNDNSSREGDDDDEVAIVNGKTKAWAA</sequence>
<feature type="compositionally biased region" description="Basic and acidic residues" evidence="6">
    <location>
        <begin position="363"/>
        <end position="376"/>
    </location>
</feature>
<evidence type="ECO:0000256" key="7">
    <source>
        <dbReference type="SAM" id="Phobius"/>
    </source>
</evidence>
<dbReference type="InterPro" id="IPR052337">
    <property type="entry name" value="SAT4-like"/>
</dbReference>
<feature type="transmembrane region" description="Helical" evidence="7">
    <location>
        <begin position="223"/>
        <end position="242"/>
    </location>
</feature>
<feature type="domain" description="Rhodopsin" evidence="8">
    <location>
        <begin position="39"/>
        <end position="282"/>
    </location>
</feature>
<feature type="transmembrane region" description="Helical" evidence="7">
    <location>
        <begin position="20"/>
        <end position="39"/>
    </location>
</feature>
<keyword evidence="3 7" id="KW-1133">Transmembrane helix</keyword>
<name>A0A5Q4BTV9_9PEZI</name>
<dbReference type="AlphaFoldDB" id="A0A5Q4BTV9"/>
<keyword evidence="2 7" id="KW-0812">Transmembrane</keyword>
<accession>A0A5Q4BTV9</accession>
<evidence type="ECO:0000256" key="1">
    <source>
        <dbReference type="ARBA" id="ARBA00004141"/>
    </source>
</evidence>
<gene>
    <name evidence="9" type="ORF">CSHISOI_05428</name>
</gene>
<feature type="transmembrane region" description="Helical" evidence="7">
    <location>
        <begin position="142"/>
        <end position="161"/>
    </location>
</feature>
<evidence type="ECO:0000256" key="5">
    <source>
        <dbReference type="ARBA" id="ARBA00038359"/>
    </source>
</evidence>
<keyword evidence="10" id="KW-1185">Reference proteome</keyword>
<evidence type="ECO:0000256" key="4">
    <source>
        <dbReference type="ARBA" id="ARBA00023136"/>
    </source>
</evidence>
<evidence type="ECO:0000313" key="10">
    <source>
        <dbReference type="Proteomes" id="UP000326340"/>
    </source>
</evidence>
<evidence type="ECO:0000256" key="3">
    <source>
        <dbReference type="ARBA" id="ARBA00022989"/>
    </source>
</evidence>
<feature type="transmembrane region" description="Helical" evidence="7">
    <location>
        <begin position="110"/>
        <end position="130"/>
    </location>
</feature>
<feature type="transmembrane region" description="Helical" evidence="7">
    <location>
        <begin position="51"/>
        <end position="71"/>
    </location>
</feature>
<dbReference type="PANTHER" id="PTHR33048">
    <property type="entry name" value="PTH11-LIKE INTEGRAL MEMBRANE PROTEIN (AFU_ORTHOLOGUE AFUA_5G11245)"/>
    <property type="match status" value="1"/>
</dbReference>
<feature type="transmembrane region" description="Helical" evidence="7">
    <location>
        <begin position="190"/>
        <end position="211"/>
    </location>
</feature>
<comment type="similarity">
    <text evidence="5">Belongs to the SAT4 family.</text>
</comment>
<keyword evidence="4 7" id="KW-0472">Membrane</keyword>
<dbReference type="OrthoDB" id="444631at2759"/>
<evidence type="ECO:0000256" key="2">
    <source>
        <dbReference type="ARBA" id="ARBA00022692"/>
    </source>
</evidence>
<dbReference type="Proteomes" id="UP000326340">
    <property type="component" value="Unassembled WGS sequence"/>
</dbReference>
<dbReference type="EMBL" id="PUHP01000454">
    <property type="protein sequence ID" value="TQN69917.1"/>
    <property type="molecule type" value="Genomic_DNA"/>
</dbReference>
<proteinExistence type="inferred from homology"/>
<feature type="transmembrane region" description="Helical" evidence="7">
    <location>
        <begin position="254"/>
        <end position="277"/>
    </location>
</feature>
<dbReference type="Pfam" id="PF20684">
    <property type="entry name" value="Fung_rhodopsin"/>
    <property type="match status" value="1"/>
</dbReference>
<evidence type="ECO:0000259" key="8">
    <source>
        <dbReference type="Pfam" id="PF20684"/>
    </source>
</evidence>
<evidence type="ECO:0000313" key="9">
    <source>
        <dbReference type="EMBL" id="TQN69917.1"/>
    </source>
</evidence>
<protein>
    <recommendedName>
        <fullName evidence="8">Rhodopsin domain-containing protein</fullName>
    </recommendedName>
</protein>
<dbReference type="InterPro" id="IPR049326">
    <property type="entry name" value="Rhodopsin_dom_fungi"/>
</dbReference>
<evidence type="ECO:0000256" key="6">
    <source>
        <dbReference type="SAM" id="MobiDB-lite"/>
    </source>
</evidence>
<comment type="subcellular location">
    <subcellularLocation>
        <location evidence="1">Membrane</location>
        <topology evidence="1">Multi-pass membrane protein</topology>
    </subcellularLocation>
</comment>
<reference evidence="9 10" key="1">
    <citation type="journal article" date="2019" name="Sci. Rep.">
        <title>Colletotrichum shisoi sp. nov., an anthracnose pathogen of Perilla frutescens in Japan: molecular phylogenetic, morphological and genomic evidence.</title>
        <authorList>
            <person name="Gan P."/>
            <person name="Tsushima A."/>
            <person name="Hiroyama R."/>
            <person name="Narusaka M."/>
            <person name="Takano Y."/>
            <person name="Narusaka Y."/>
            <person name="Kawaradani M."/>
            <person name="Damm U."/>
            <person name="Shirasu K."/>
        </authorList>
    </citation>
    <scope>NUCLEOTIDE SEQUENCE [LARGE SCALE GENOMIC DNA]</scope>
    <source>
        <strain evidence="9 10">PG-2018a</strain>
    </source>
</reference>